<dbReference type="SUPFAM" id="SSF53474">
    <property type="entry name" value="alpha/beta-Hydrolases"/>
    <property type="match status" value="1"/>
</dbReference>
<sequence>MRIIHGDTLHDPFKWLENEKDHRVINYLEAENAYFERSFRDSEKFVELLYQELKETKDPTESSIPHYKNGYKYFSVYDSAENFPIEYRQKINAIDAPEELYFNPNELFKGGFANYSLGSISQDNKKLIFTIDKKGNEKPDLYIWDIYEKKVIDDQLEKIRSNLWVDNEHFIYTQFDSLDKSHEIYLHKINTKKSEDKIIYKNDNLDIDVSIKQTTSKKYLMLSLDSLNIETRLFLSPNNIDKLVWKEFDLENSNGHIYVDHSYDDDFFTIFTSDNFFKETFYTELFRSPINQYNLNHTELIASGNDSLRRGNFIRTPNHIIQEYSYGGKNYHQLYNINDKKSKWLDLSSRNHEIVNCNNVISQDSSQVIFSVEPLDDFEYSFKFDVETEEKTILKIHKKNGLNNHKLNPKEYVTKRIYAPSDDSVKIPITICYKRGTPINEQTPWLIGAYAEYGMTYFPYFNTFPFQLLDRGIVVAQIHARGSGFYGRKWYDQGSKYNKKNSAKDLINAVNYLVDQKMTSYDRVILEGTSAGGLLMGMIANMAPTVCKAMIIRVGVLDLLTQLTGKQNNSTISHHTVFGNTFEEKKAFEYVKSYSPYENLKDQSYPTILLLHGYGDTRVSFWNSAKYIANFRYMQNNPNSIYMKTDMNSGHMTGGGNNPRLREAAMKNAFILKTLGKTSDYKSIQGIVRDSNGDPLSYVNIYLDGTNIGTTTNHRGKYNLDLPSGENNLVFKYISFKTKTIPTNKINSKYLDIVLENEDMYLENITVTDEYDDPAYKVIKAAQNVRKKHKKAVKNFSQDIYARTTEGFDTIPEKFPWFFPKNIELDSGFYYLTESISHYTKELPDERKEIMKSSIVAGQAQGYSYNRASDAEINIYDNIFGKQFTGRGLISPISSTAMMYYRYELLGYYEENDVHINKIKVISKRKNDPAVSGIIYIAEDTWNVIAYDFDINPAQLEAFTYDKFNISSSYTNIQDDIWMPENVIFKGVFSIMGFTASYNGFFKYSDIKVNEEIPQGFFHNEMFRIDDGVQKNDTSFWTQNRPIKLTQPEIEYYQYQDSLQTVRNSPAYKDSVQRAQNKFKLKNLIGGYYRGNHKNNTTWSYPSLPELVSFNTVEGFTGALEFTKRKRLKDLWFFDKHELKLGARYGFSNERLNLYGKYTKTFDFINFETVSISAGKDIRQFDGNKPIGKLLNMAYSLIDRKNYMKLYGLEYAQIEYSRELINGVKLSSSISYENRQPLKNTTDFSWKKTKYDENGHPTNAYTSNNPLDPASDSDAFEAHQAAILDIYLRFRIKQKYYTYPSYRMHMQSKYPELFVQYKKGININGDQTDFDYLGLAIQDNISLGMLGDFHWSATYGTFINDNKVSFMDYKHFNGNETFFLESRYDNKGFNGKILSAKFKMLNYYKYSTTNDFYEIHAEHNFGGFILNKIPVLRKIPGNVIVAIDHFNTFGKHHHTELSTGVDFLESLKLFWVNAYSKNEKFQTGFKLGIEL</sequence>
<evidence type="ECO:0000256" key="1">
    <source>
        <dbReference type="ARBA" id="ARBA00005228"/>
    </source>
</evidence>
<name>A0AAE4BUJ7_9BACT</name>
<dbReference type="Pfam" id="PF13715">
    <property type="entry name" value="CarbopepD_reg_2"/>
    <property type="match status" value="1"/>
</dbReference>
<keyword evidence="2 7" id="KW-0645">Protease</keyword>
<dbReference type="InterPro" id="IPR023302">
    <property type="entry name" value="Pept_S9A_N"/>
</dbReference>
<feature type="domain" description="Peptidase S9 prolyl oligopeptidase catalytic" evidence="5">
    <location>
        <begin position="462"/>
        <end position="677"/>
    </location>
</feature>
<dbReference type="Proteomes" id="UP001185092">
    <property type="component" value="Unassembled WGS sequence"/>
</dbReference>
<dbReference type="GO" id="GO:0006508">
    <property type="term" value="P:proteolysis"/>
    <property type="evidence" value="ECO:0007669"/>
    <property type="project" value="UniProtKB-KW"/>
</dbReference>
<organism evidence="7 8">
    <name type="scientific">Aureibacter tunicatorum</name>
    <dbReference type="NCBI Taxonomy" id="866807"/>
    <lineage>
        <taxon>Bacteria</taxon>
        <taxon>Pseudomonadati</taxon>
        <taxon>Bacteroidota</taxon>
        <taxon>Cytophagia</taxon>
        <taxon>Cytophagales</taxon>
        <taxon>Persicobacteraceae</taxon>
        <taxon>Aureibacter</taxon>
    </lineage>
</organism>
<gene>
    <name evidence="7" type="ORF">HNQ88_003913</name>
</gene>
<dbReference type="PANTHER" id="PTHR11757:SF19">
    <property type="entry name" value="PROLYL ENDOPEPTIDASE-LIKE"/>
    <property type="match status" value="1"/>
</dbReference>
<dbReference type="Pfam" id="PF02897">
    <property type="entry name" value="Peptidase_S9_N"/>
    <property type="match status" value="1"/>
</dbReference>
<dbReference type="Pfam" id="PF00326">
    <property type="entry name" value="Peptidase_S9"/>
    <property type="match status" value="1"/>
</dbReference>
<dbReference type="InterPro" id="IPR001375">
    <property type="entry name" value="Peptidase_S9_cat"/>
</dbReference>
<dbReference type="InterPro" id="IPR002470">
    <property type="entry name" value="Peptidase_S9A"/>
</dbReference>
<dbReference type="Gene3D" id="3.40.50.1820">
    <property type="entry name" value="alpha/beta hydrolase"/>
    <property type="match status" value="1"/>
</dbReference>
<dbReference type="Gene3D" id="2.130.10.120">
    <property type="entry name" value="Prolyl oligopeptidase, N-terminal domain"/>
    <property type="match status" value="1"/>
</dbReference>
<protein>
    <submittedName>
        <fullName evidence="7">Protease II</fullName>
    </submittedName>
</protein>
<dbReference type="InterPro" id="IPR051543">
    <property type="entry name" value="Serine_Peptidase_S9A"/>
</dbReference>
<dbReference type="Pfam" id="PF18939">
    <property type="entry name" value="DUF5686"/>
    <property type="match status" value="1"/>
</dbReference>
<keyword evidence="4" id="KW-0720">Serine protease</keyword>
<proteinExistence type="inferred from homology"/>
<dbReference type="PRINTS" id="PR00862">
    <property type="entry name" value="PROLIGOPTASE"/>
</dbReference>
<keyword evidence="3" id="KW-0378">Hydrolase</keyword>
<dbReference type="PROSITE" id="PS00708">
    <property type="entry name" value="PRO_ENDOPEP_SER"/>
    <property type="match status" value="1"/>
</dbReference>
<comment type="caution">
    <text evidence="7">The sequence shown here is derived from an EMBL/GenBank/DDBJ whole genome shotgun (WGS) entry which is preliminary data.</text>
</comment>
<dbReference type="Gene3D" id="2.60.40.1120">
    <property type="entry name" value="Carboxypeptidase-like, regulatory domain"/>
    <property type="match status" value="1"/>
</dbReference>
<accession>A0AAE4BUJ7</accession>
<evidence type="ECO:0000256" key="3">
    <source>
        <dbReference type="ARBA" id="ARBA00022801"/>
    </source>
</evidence>
<dbReference type="GO" id="GO:0004252">
    <property type="term" value="F:serine-type endopeptidase activity"/>
    <property type="evidence" value="ECO:0007669"/>
    <property type="project" value="InterPro"/>
</dbReference>
<dbReference type="PANTHER" id="PTHR11757">
    <property type="entry name" value="PROTEASE FAMILY S9A OLIGOPEPTIDASE"/>
    <property type="match status" value="1"/>
</dbReference>
<dbReference type="SUPFAM" id="SSF49464">
    <property type="entry name" value="Carboxypeptidase regulatory domain-like"/>
    <property type="match status" value="1"/>
</dbReference>
<comment type="similarity">
    <text evidence="1">Belongs to the peptidase S9A family.</text>
</comment>
<reference evidence="7" key="1">
    <citation type="submission" date="2023-07" db="EMBL/GenBank/DDBJ databases">
        <title>Genomic Encyclopedia of Type Strains, Phase IV (KMG-IV): sequencing the most valuable type-strain genomes for metagenomic binning, comparative biology and taxonomic classification.</title>
        <authorList>
            <person name="Goeker M."/>
        </authorList>
    </citation>
    <scope>NUCLEOTIDE SEQUENCE</scope>
    <source>
        <strain evidence="7">DSM 26174</strain>
    </source>
</reference>
<dbReference type="InterPro" id="IPR002471">
    <property type="entry name" value="Pept_S9_AS"/>
</dbReference>
<feature type="domain" description="Peptidase S9A N-terminal" evidence="6">
    <location>
        <begin position="2"/>
        <end position="395"/>
    </location>
</feature>
<dbReference type="EMBL" id="JAVDQD010000005">
    <property type="protein sequence ID" value="MDR6240837.1"/>
    <property type="molecule type" value="Genomic_DNA"/>
</dbReference>
<dbReference type="SUPFAM" id="SSF50993">
    <property type="entry name" value="Peptidase/esterase 'gauge' domain"/>
    <property type="match status" value="1"/>
</dbReference>
<dbReference type="InterPro" id="IPR043741">
    <property type="entry name" value="DUF5686"/>
</dbReference>
<dbReference type="InterPro" id="IPR008969">
    <property type="entry name" value="CarboxyPept-like_regulatory"/>
</dbReference>
<evidence type="ECO:0000313" key="8">
    <source>
        <dbReference type="Proteomes" id="UP001185092"/>
    </source>
</evidence>
<dbReference type="InterPro" id="IPR029058">
    <property type="entry name" value="AB_hydrolase_fold"/>
</dbReference>
<evidence type="ECO:0000256" key="4">
    <source>
        <dbReference type="ARBA" id="ARBA00022825"/>
    </source>
</evidence>
<evidence type="ECO:0000313" key="7">
    <source>
        <dbReference type="EMBL" id="MDR6240837.1"/>
    </source>
</evidence>
<keyword evidence="8" id="KW-1185">Reference proteome</keyword>
<evidence type="ECO:0000259" key="5">
    <source>
        <dbReference type="Pfam" id="PF00326"/>
    </source>
</evidence>
<evidence type="ECO:0000256" key="2">
    <source>
        <dbReference type="ARBA" id="ARBA00022670"/>
    </source>
</evidence>
<evidence type="ECO:0000259" key="6">
    <source>
        <dbReference type="Pfam" id="PF02897"/>
    </source>
</evidence>